<gene>
    <name evidence="1" type="ORF">BWY04_00017</name>
</gene>
<accession>A0A1V5ZR90</accession>
<reference evidence="1" key="1">
    <citation type="submission" date="2017-02" db="EMBL/GenBank/DDBJ databases">
        <title>Delving into the versatile metabolic prowess of the omnipresent phylum Bacteroidetes.</title>
        <authorList>
            <person name="Nobu M.K."/>
            <person name="Mei R."/>
            <person name="Narihiro T."/>
            <person name="Kuroda K."/>
            <person name="Liu W.-T."/>
        </authorList>
    </citation>
    <scope>NUCLEOTIDE SEQUENCE</scope>
    <source>
        <strain evidence="1">ADurb.Bin160</strain>
    </source>
</reference>
<sequence>MNLRFESGKQAEYINEIRLNITSVLTMTQKESLKERL</sequence>
<comment type="caution">
    <text evidence="1">The sequence shown here is derived from an EMBL/GenBank/DDBJ whole genome shotgun (WGS) entry which is preliminary data.</text>
</comment>
<name>A0A1V5ZR90_9BACT</name>
<protein>
    <submittedName>
        <fullName evidence="1">Uncharacterized protein</fullName>
    </submittedName>
</protein>
<dbReference type="EMBL" id="MWDB01000001">
    <property type="protein sequence ID" value="OQB42581.1"/>
    <property type="molecule type" value="Genomic_DNA"/>
</dbReference>
<organism evidence="1">
    <name type="scientific">candidate division CPR1 bacterium ADurb.Bin160</name>
    <dbReference type="NCBI Taxonomy" id="1852826"/>
    <lineage>
        <taxon>Bacteria</taxon>
        <taxon>candidate division CPR1</taxon>
    </lineage>
</organism>
<dbReference type="AlphaFoldDB" id="A0A1V5ZR90"/>
<dbReference type="Proteomes" id="UP000485621">
    <property type="component" value="Unassembled WGS sequence"/>
</dbReference>
<evidence type="ECO:0000313" key="1">
    <source>
        <dbReference type="EMBL" id="OQB42581.1"/>
    </source>
</evidence>
<proteinExistence type="predicted"/>